<evidence type="ECO:0000256" key="2">
    <source>
        <dbReference type="ARBA" id="ARBA00022737"/>
    </source>
</evidence>
<dbReference type="Proteomes" id="UP000023152">
    <property type="component" value="Unassembled WGS sequence"/>
</dbReference>
<dbReference type="PROSITE" id="PS50893">
    <property type="entry name" value="ABC_TRANSPORTER_2"/>
    <property type="match status" value="1"/>
</dbReference>
<comment type="caution">
    <text evidence="6">The sequence shown here is derived from an EMBL/GenBank/DDBJ whole genome shotgun (WGS) entry which is preliminary data.</text>
</comment>
<dbReference type="CDD" id="cd03250">
    <property type="entry name" value="ABCC_MRP_domain1"/>
    <property type="match status" value="1"/>
</dbReference>
<evidence type="ECO:0000256" key="4">
    <source>
        <dbReference type="ARBA" id="ARBA00022840"/>
    </source>
</evidence>
<dbReference type="PANTHER" id="PTHR24223">
    <property type="entry name" value="ATP-BINDING CASSETTE SUB-FAMILY C"/>
    <property type="match status" value="1"/>
</dbReference>
<dbReference type="AlphaFoldDB" id="X6LLI4"/>
<evidence type="ECO:0000313" key="6">
    <source>
        <dbReference type="EMBL" id="ETO01992.1"/>
    </source>
</evidence>
<evidence type="ECO:0000256" key="1">
    <source>
        <dbReference type="ARBA" id="ARBA00004127"/>
    </source>
</evidence>
<organism evidence="6 7">
    <name type="scientific">Reticulomyxa filosa</name>
    <dbReference type="NCBI Taxonomy" id="46433"/>
    <lineage>
        <taxon>Eukaryota</taxon>
        <taxon>Sar</taxon>
        <taxon>Rhizaria</taxon>
        <taxon>Retaria</taxon>
        <taxon>Foraminifera</taxon>
        <taxon>Monothalamids</taxon>
        <taxon>Reticulomyxidae</taxon>
        <taxon>Reticulomyxa</taxon>
    </lineage>
</organism>
<dbReference type="GO" id="GO:0005524">
    <property type="term" value="F:ATP binding"/>
    <property type="evidence" value="ECO:0007669"/>
    <property type="project" value="UniProtKB-KW"/>
</dbReference>
<dbReference type="PANTHER" id="PTHR24223:SF443">
    <property type="entry name" value="MULTIDRUG-RESISTANCE LIKE PROTEIN 1, ISOFORM I"/>
    <property type="match status" value="1"/>
</dbReference>
<dbReference type="InterPro" id="IPR017871">
    <property type="entry name" value="ABC_transporter-like_CS"/>
</dbReference>
<evidence type="ECO:0000256" key="3">
    <source>
        <dbReference type="ARBA" id="ARBA00022741"/>
    </source>
</evidence>
<dbReference type="InterPro" id="IPR050173">
    <property type="entry name" value="ABC_transporter_C-like"/>
</dbReference>
<accession>X6LLI4</accession>
<dbReference type="PROSITE" id="PS00211">
    <property type="entry name" value="ABC_TRANSPORTER_1"/>
    <property type="match status" value="1"/>
</dbReference>
<keyword evidence="4" id="KW-0067">ATP-binding</keyword>
<comment type="subcellular location">
    <subcellularLocation>
        <location evidence="1">Endomembrane system</location>
        <topology evidence="1">Multi-pass membrane protein</topology>
    </subcellularLocation>
</comment>
<dbReference type="GO" id="GO:0042626">
    <property type="term" value="F:ATPase-coupled transmembrane transporter activity"/>
    <property type="evidence" value="ECO:0007669"/>
    <property type="project" value="TreeGrafter"/>
</dbReference>
<gene>
    <name evidence="6" type="ORF">RFI_35446</name>
</gene>
<name>X6LLI4_RETFI</name>
<keyword evidence="3" id="KW-0547">Nucleotide-binding</keyword>
<protein>
    <recommendedName>
        <fullName evidence="5">ABC transporter domain-containing protein</fullName>
    </recommendedName>
</protein>
<evidence type="ECO:0000313" key="7">
    <source>
        <dbReference type="Proteomes" id="UP000023152"/>
    </source>
</evidence>
<dbReference type="EMBL" id="ASPP01036932">
    <property type="protein sequence ID" value="ETO01992.1"/>
    <property type="molecule type" value="Genomic_DNA"/>
</dbReference>
<keyword evidence="2" id="KW-0677">Repeat</keyword>
<keyword evidence="7" id="KW-1185">Reference proteome</keyword>
<proteinExistence type="predicted"/>
<dbReference type="GO" id="GO:0012505">
    <property type="term" value="C:endomembrane system"/>
    <property type="evidence" value="ECO:0007669"/>
    <property type="project" value="UniProtKB-SubCell"/>
</dbReference>
<reference evidence="6 7" key="1">
    <citation type="journal article" date="2013" name="Curr. Biol.">
        <title>The Genome of the Foraminiferan Reticulomyxa filosa.</title>
        <authorList>
            <person name="Glockner G."/>
            <person name="Hulsmann N."/>
            <person name="Schleicher M."/>
            <person name="Noegel A.A."/>
            <person name="Eichinger L."/>
            <person name="Gallinger C."/>
            <person name="Pawlowski J."/>
            <person name="Sierra R."/>
            <person name="Euteneuer U."/>
            <person name="Pillet L."/>
            <person name="Moustafa A."/>
            <person name="Platzer M."/>
            <person name="Groth M."/>
            <person name="Szafranski K."/>
            <person name="Schliwa M."/>
        </authorList>
    </citation>
    <scope>NUCLEOTIDE SEQUENCE [LARGE SCALE GENOMIC DNA]</scope>
</reference>
<dbReference type="Pfam" id="PF00005">
    <property type="entry name" value="ABC_tran"/>
    <property type="match status" value="1"/>
</dbReference>
<feature type="domain" description="ABC transporter" evidence="5">
    <location>
        <begin position="83"/>
        <end position="282"/>
    </location>
</feature>
<dbReference type="OrthoDB" id="6500128at2759"/>
<evidence type="ECO:0000259" key="5">
    <source>
        <dbReference type="PROSITE" id="PS50893"/>
    </source>
</evidence>
<sequence>MKPFIENKLSTPNMRSTNMDMNMNMNMNINMDMNMNTPTKKMEKKAGTIKPMGAMVELSSTKSIESASTQIKTDDPSKPHSLITLEHCFFTWDDDGHQDALVDVSLKFPKGKITMIIGKTGSGKSGMNTVSLLRAMLGGVHKTRGRLIYGQSPSDPNRHIKIGYSSQVAWIQNATVKDNVLFGGKYRPTFYDNVIKACALEADLAILPAGDSTEIGEKGINLSGGQKQRVSLARAVYGNYDVLLFDDPLSAVDSHVANHIFNECFLKLLTGKQSCSQRMLCPF</sequence>
<dbReference type="InterPro" id="IPR003439">
    <property type="entry name" value="ABC_transporter-like_ATP-bd"/>
</dbReference>
<dbReference type="GO" id="GO:0016020">
    <property type="term" value="C:membrane"/>
    <property type="evidence" value="ECO:0007669"/>
    <property type="project" value="TreeGrafter"/>
</dbReference>
<dbReference type="InterPro" id="IPR027417">
    <property type="entry name" value="P-loop_NTPase"/>
</dbReference>
<dbReference type="GO" id="GO:0016887">
    <property type="term" value="F:ATP hydrolysis activity"/>
    <property type="evidence" value="ECO:0007669"/>
    <property type="project" value="InterPro"/>
</dbReference>
<dbReference type="SUPFAM" id="SSF52540">
    <property type="entry name" value="P-loop containing nucleoside triphosphate hydrolases"/>
    <property type="match status" value="1"/>
</dbReference>
<dbReference type="Gene3D" id="3.40.50.300">
    <property type="entry name" value="P-loop containing nucleotide triphosphate hydrolases"/>
    <property type="match status" value="1"/>
</dbReference>